<dbReference type="RefSeq" id="WP_183530205.1">
    <property type="nucleotide sequence ID" value="NZ_JACIJM010000008.1"/>
</dbReference>
<comment type="caution">
    <text evidence="1">The sequence shown here is derived from an EMBL/GenBank/DDBJ whole genome shotgun (WGS) entry which is preliminary data.</text>
</comment>
<organism evidence="1 2">
    <name type="scientific">Yoonia ponticola</name>
    <dbReference type="NCBI Taxonomy" id="1524255"/>
    <lineage>
        <taxon>Bacteria</taxon>
        <taxon>Pseudomonadati</taxon>
        <taxon>Pseudomonadota</taxon>
        <taxon>Alphaproteobacteria</taxon>
        <taxon>Rhodobacterales</taxon>
        <taxon>Paracoccaceae</taxon>
        <taxon>Yoonia</taxon>
    </lineage>
</organism>
<reference evidence="1 2" key="1">
    <citation type="submission" date="2020-08" db="EMBL/GenBank/DDBJ databases">
        <title>Genomic Encyclopedia of Type Strains, Phase IV (KMG-IV): sequencing the most valuable type-strain genomes for metagenomic binning, comparative biology and taxonomic classification.</title>
        <authorList>
            <person name="Goeker M."/>
        </authorList>
    </citation>
    <scope>NUCLEOTIDE SEQUENCE [LARGE SCALE GENOMIC DNA]</scope>
    <source>
        <strain evidence="1 2">DSM 101064</strain>
    </source>
</reference>
<accession>A0A7W9BMK1</accession>
<keyword evidence="2" id="KW-1185">Reference proteome</keyword>
<sequence length="109" mass="11686">MITFTGFFGDGEHSFALTDGMITELERLSEVGIGTLYTRAIGMQFSVADIVQTIRLGLIGSGMAPQQAMQLVETYAANRPMSETFPLALDILDARWNGVAVPASGETAQ</sequence>
<dbReference type="AlphaFoldDB" id="A0A7W9BMK1"/>
<evidence type="ECO:0000313" key="1">
    <source>
        <dbReference type="EMBL" id="MBB5723210.1"/>
    </source>
</evidence>
<proteinExistence type="predicted"/>
<evidence type="ECO:0000313" key="2">
    <source>
        <dbReference type="Proteomes" id="UP000535415"/>
    </source>
</evidence>
<name>A0A7W9BMK1_9RHOB</name>
<evidence type="ECO:0008006" key="3">
    <source>
        <dbReference type="Google" id="ProtNLM"/>
    </source>
</evidence>
<dbReference type="EMBL" id="JACIJM010000008">
    <property type="protein sequence ID" value="MBB5723210.1"/>
    <property type="molecule type" value="Genomic_DNA"/>
</dbReference>
<protein>
    <recommendedName>
        <fullName evidence="3">Gene transfer agent family protein</fullName>
    </recommendedName>
</protein>
<gene>
    <name evidence="1" type="ORF">FHS72_002847</name>
</gene>
<dbReference type="Proteomes" id="UP000535415">
    <property type="component" value="Unassembled WGS sequence"/>
</dbReference>
<dbReference type="Pfam" id="PF11836">
    <property type="entry name" value="Phage_TAC_11"/>
    <property type="match status" value="1"/>
</dbReference>
<dbReference type="InterPro" id="IPR021791">
    <property type="entry name" value="Phage_TAC_11"/>
</dbReference>